<dbReference type="AlphaFoldDB" id="A0AAN8SBG0"/>
<protein>
    <submittedName>
        <fullName evidence="2">Uncharacterized protein</fullName>
    </submittedName>
</protein>
<organism evidence="2 3">
    <name type="scientific">Polyplax serrata</name>
    <name type="common">Common mouse louse</name>
    <dbReference type="NCBI Taxonomy" id="468196"/>
    <lineage>
        <taxon>Eukaryota</taxon>
        <taxon>Metazoa</taxon>
        <taxon>Ecdysozoa</taxon>
        <taxon>Arthropoda</taxon>
        <taxon>Hexapoda</taxon>
        <taxon>Insecta</taxon>
        <taxon>Pterygota</taxon>
        <taxon>Neoptera</taxon>
        <taxon>Paraneoptera</taxon>
        <taxon>Psocodea</taxon>
        <taxon>Troctomorpha</taxon>
        <taxon>Phthiraptera</taxon>
        <taxon>Anoplura</taxon>
        <taxon>Polyplacidae</taxon>
        <taxon>Polyplax</taxon>
    </lineage>
</organism>
<name>A0AAN8SBG0_POLSC</name>
<reference evidence="2 3" key="1">
    <citation type="submission" date="2023-10" db="EMBL/GenBank/DDBJ databases">
        <title>Genomes of two closely related lineages of the louse Polyplax serrata with different host specificities.</title>
        <authorList>
            <person name="Martinu J."/>
            <person name="Tarabai H."/>
            <person name="Stefka J."/>
            <person name="Hypsa V."/>
        </authorList>
    </citation>
    <scope>NUCLEOTIDE SEQUENCE [LARGE SCALE GENOMIC DNA]</scope>
    <source>
        <strain evidence="2">HR10_N</strain>
    </source>
</reference>
<evidence type="ECO:0000313" key="3">
    <source>
        <dbReference type="Proteomes" id="UP001372834"/>
    </source>
</evidence>
<dbReference type="Proteomes" id="UP001372834">
    <property type="component" value="Unassembled WGS sequence"/>
</dbReference>
<feature type="compositionally biased region" description="Basic and acidic residues" evidence="1">
    <location>
        <begin position="27"/>
        <end position="39"/>
    </location>
</feature>
<sequence length="59" mass="6800">MSEVQKRLRIGRTWEVDINEVDKKYTTKDDPDRLEDTKNGEIIQVDVTPNTTGQNHASI</sequence>
<comment type="caution">
    <text evidence="2">The sequence shown here is derived from an EMBL/GenBank/DDBJ whole genome shotgun (WGS) entry which is preliminary data.</text>
</comment>
<proteinExistence type="predicted"/>
<evidence type="ECO:0000313" key="2">
    <source>
        <dbReference type="EMBL" id="KAK6642764.1"/>
    </source>
</evidence>
<gene>
    <name evidence="2" type="ORF">RUM43_004266</name>
</gene>
<dbReference type="EMBL" id="JAWJWE010000002">
    <property type="protein sequence ID" value="KAK6642764.1"/>
    <property type="molecule type" value="Genomic_DNA"/>
</dbReference>
<feature type="compositionally biased region" description="Polar residues" evidence="1">
    <location>
        <begin position="47"/>
        <end position="59"/>
    </location>
</feature>
<evidence type="ECO:0000256" key="1">
    <source>
        <dbReference type="SAM" id="MobiDB-lite"/>
    </source>
</evidence>
<accession>A0AAN8SBG0</accession>
<feature type="region of interest" description="Disordered" evidence="1">
    <location>
        <begin position="27"/>
        <end position="59"/>
    </location>
</feature>